<proteinExistence type="predicted"/>
<gene>
    <name evidence="2" type="primary">Acey_s0013.g2182</name>
    <name evidence="2" type="ORF">Y032_0013g2182</name>
</gene>
<accession>A0A0D6L890</accession>
<evidence type="ECO:0000313" key="2">
    <source>
        <dbReference type="EMBL" id="EYC24924.1"/>
    </source>
</evidence>
<feature type="region of interest" description="Disordered" evidence="1">
    <location>
        <begin position="1"/>
        <end position="38"/>
    </location>
</feature>
<reference evidence="3" key="1">
    <citation type="journal article" date="2015" name="Nat. Genet.">
        <title>The genome and transcriptome of the zoonotic hookworm Ancylostoma ceylanicum identify infection-specific gene families.</title>
        <authorList>
            <person name="Schwarz E.M."/>
            <person name="Hu Y."/>
            <person name="Antoshechkin I."/>
            <person name="Miller M.M."/>
            <person name="Sternberg P.W."/>
            <person name="Aroian R.V."/>
        </authorList>
    </citation>
    <scope>NUCLEOTIDE SEQUENCE</scope>
    <source>
        <strain evidence="3">HY135</strain>
    </source>
</reference>
<keyword evidence="3" id="KW-1185">Reference proteome</keyword>
<evidence type="ECO:0000256" key="1">
    <source>
        <dbReference type="SAM" id="MobiDB-lite"/>
    </source>
</evidence>
<organism evidence="2 3">
    <name type="scientific">Ancylostoma ceylanicum</name>
    <dbReference type="NCBI Taxonomy" id="53326"/>
    <lineage>
        <taxon>Eukaryota</taxon>
        <taxon>Metazoa</taxon>
        <taxon>Ecdysozoa</taxon>
        <taxon>Nematoda</taxon>
        <taxon>Chromadorea</taxon>
        <taxon>Rhabditida</taxon>
        <taxon>Rhabditina</taxon>
        <taxon>Rhabditomorpha</taxon>
        <taxon>Strongyloidea</taxon>
        <taxon>Ancylostomatidae</taxon>
        <taxon>Ancylostomatinae</taxon>
        <taxon>Ancylostoma</taxon>
    </lineage>
</organism>
<sequence length="146" mass="16767">MTWFDPFTNNALLGTKGQKPKEKSGPKPQPQQKWLPNQGKEIQIAKSLEKEKSFQIKKSVEGKTIEIQTWLKKITQKHVAKRATLQIPTLQIPSFKVAPPLKAFKVTPLKIRKRISPSPQDTRKVQEVKARRRSEKAPYKKGEFTP</sequence>
<protein>
    <submittedName>
        <fullName evidence="2">Uncharacterized protein</fullName>
    </submittedName>
</protein>
<evidence type="ECO:0000313" key="3">
    <source>
        <dbReference type="Proteomes" id="UP000024635"/>
    </source>
</evidence>
<dbReference type="EMBL" id="JARK01001349">
    <property type="protein sequence ID" value="EYC24924.1"/>
    <property type="molecule type" value="Genomic_DNA"/>
</dbReference>
<dbReference type="Proteomes" id="UP000024635">
    <property type="component" value="Unassembled WGS sequence"/>
</dbReference>
<dbReference type="AlphaFoldDB" id="A0A016VB83"/>
<name>A0A016VB83_9BILA</name>
<accession>A0A016VB83</accession>
<comment type="caution">
    <text evidence="2">The sequence shown here is derived from an EMBL/GenBank/DDBJ whole genome shotgun (WGS) entry which is preliminary data.</text>
</comment>
<feature type="region of interest" description="Disordered" evidence="1">
    <location>
        <begin position="114"/>
        <end position="146"/>
    </location>
</feature>
<feature type="compositionally biased region" description="Basic and acidic residues" evidence="1">
    <location>
        <begin position="121"/>
        <end position="146"/>
    </location>
</feature>